<keyword evidence="1" id="KW-1133">Transmembrane helix</keyword>
<proteinExistence type="predicted"/>
<keyword evidence="1" id="KW-0812">Transmembrane</keyword>
<evidence type="ECO:0000313" key="3">
    <source>
        <dbReference type="Proteomes" id="UP000321612"/>
    </source>
</evidence>
<reference evidence="3" key="1">
    <citation type="submission" date="2019-05" db="EMBL/GenBank/DDBJ databases">
        <title>Prevotella brunnea sp. nov., isolated from a wound of a patient.</title>
        <authorList>
            <person name="Buhl M."/>
        </authorList>
    </citation>
    <scope>NUCLEOTIDE SEQUENCE [LARGE SCALE GENOMIC DNA]</scope>
    <source>
        <strain evidence="3">A2672</strain>
    </source>
</reference>
<accession>A0A5C8GMX3</accession>
<gene>
    <name evidence="2" type="ORF">ETF27_06025</name>
</gene>
<dbReference type="Proteomes" id="UP000321612">
    <property type="component" value="Unassembled WGS sequence"/>
</dbReference>
<protein>
    <submittedName>
        <fullName evidence="2">Uncharacterized protein</fullName>
    </submittedName>
</protein>
<keyword evidence="1" id="KW-0472">Membrane</keyword>
<evidence type="ECO:0000313" key="2">
    <source>
        <dbReference type="EMBL" id="TXJ62119.1"/>
    </source>
</evidence>
<sequence length="163" mass="18758">MNNKDDIKNLIEKFYSGTTTDAEEKLLKLYFSGNDIADELKSEQKLFLALCPSEVSIPDDLQERVERRIDQWNVIDTTARRRVTRIGLRWVMGVAASLLLLFTAGIMIYHHESEAQTSQMETIDTYENPEDAYAETNRALTKFSRSLNKGLEKVENITNHQID</sequence>
<name>A0A5C8GMX3_9BACT</name>
<organism evidence="2 3">
    <name type="scientific">Prevotella brunnea</name>
    <dbReference type="NCBI Taxonomy" id="2508867"/>
    <lineage>
        <taxon>Bacteria</taxon>
        <taxon>Pseudomonadati</taxon>
        <taxon>Bacteroidota</taxon>
        <taxon>Bacteroidia</taxon>
        <taxon>Bacteroidales</taxon>
        <taxon>Prevotellaceae</taxon>
        <taxon>Prevotella</taxon>
    </lineage>
</organism>
<evidence type="ECO:0000256" key="1">
    <source>
        <dbReference type="SAM" id="Phobius"/>
    </source>
</evidence>
<dbReference type="OrthoDB" id="1040322at2"/>
<dbReference type="RefSeq" id="WP_147785586.1">
    <property type="nucleotide sequence ID" value="NZ_SDIK01000042.1"/>
</dbReference>
<comment type="caution">
    <text evidence="2">The sequence shown here is derived from an EMBL/GenBank/DDBJ whole genome shotgun (WGS) entry which is preliminary data.</text>
</comment>
<feature type="transmembrane region" description="Helical" evidence="1">
    <location>
        <begin position="90"/>
        <end position="110"/>
    </location>
</feature>
<dbReference type="EMBL" id="SDIK01000042">
    <property type="protein sequence ID" value="TXJ62119.1"/>
    <property type="molecule type" value="Genomic_DNA"/>
</dbReference>
<dbReference type="AlphaFoldDB" id="A0A5C8GMX3"/>
<keyword evidence="3" id="KW-1185">Reference proteome</keyword>